<dbReference type="PIRSF" id="PIRSF000770">
    <property type="entry name" value="RNA_pol_sigma-SigE/K"/>
    <property type="match status" value="1"/>
</dbReference>
<dbReference type="InterPro" id="IPR036388">
    <property type="entry name" value="WH-like_DNA-bd_sf"/>
</dbReference>
<dbReference type="InterPro" id="IPR000943">
    <property type="entry name" value="RNA_pol_sigma70"/>
</dbReference>
<reference evidence="9" key="1">
    <citation type="submission" date="2020-10" db="EMBL/GenBank/DDBJ databases">
        <authorList>
            <person name="Gilroy R."/>
        </authorList>
    </citation>
    <scope>NUCLEOTIDE SEQUENCE</scope>
    <source>
        <strain evidence="9">CHK147-3167</strain>
    </source>
</reference>
<dbReference type="AlphaFoldDB" id="A0A9D0ZRK5"/>
<dbReference type="InterPro" id="IPR013325">
    <property type="entry name" value="RNA_pol_sigma_r2"/>
</dbReference>
<dbReference type="PANTHER" id="PTHR30376:SF3">
    <property type="entry name" value="RNA POLYMERASE SIGMA FACTOR RPOH"/>
    <property type="match status" value="1"/>
</dbReference>
<evidence type="ECO:0000256" key="2">
    <source>
        <dbReference type="ARBA" id="ARBA00022969"/>
    </source>
</evidence>
<evidence type="ECO:0000313" key="9">
    <source>
        <dbReference type="EMBL" id="HIQ91116.1"/>
    </source>
</evidence>
<reference evidence="9" key="2">
    <citation type="journal article" date="2021" name="PeerJ">
        <title>Extensive microbial diversity within the chicken gut microbiome revealed by metagenomics and culture.</title>
        <authorList>
            <person name="Gilroy R."/>
            <person name="Ravi A."/>
            <person name="Getino M."/>
            <person name="Pursley I."/>
            <person name="Horton D.L."/>
            <person name="Alikhan N.F."/>
            <person name="Baker D."/>
            <person name="Gharbi K."/>
            <person name="Hall N."/>
            <person name="Watson M."/>
            <person name="Adriaenssens E.M."/>
            <person name="Foster-Nyarko E."/>
            <person name="Jarju S."/>
            <person name="Secka A."/>
            <person name="Antonio M."/>
            <person name="Oren A."/>
            <person name="Chaudhuri R.R."/>
            <person name="La Ragione R."/>
            <person name="Hildebrand F."/>
            <person name="Pallen M.J."/>
        </authorList>
    </citation>
    <scope>NUCLEOTIDE SEQUENCE</scope>
    <source>
        <strain evidence="9">CHK147-3167</strain>
    </source>
</reference>
<sequence>MIRKLIEFIKGILGNNKVYFIGSADKLPEPLSREEEQEYVKRSMNGDEMARSKLIEHNLRLVVFLAKKYENTGVDLEDLVSIGSVGLIKGVNTYKLDKNIKLATYASRCIDNEILMFLRKNKRRKGEISFEDNLSFDSDGNELHLEDVLGTDSDIVTRGLEKEIEKKILYEEIEKLSSRDKKIMILRYGLFGHEEMTQKDVAELLGISQSYISRIEKKVIRKLKSKS</sequence>
<gene>
    <name evidence="9" type="primary">sigK</name>
    <name evidence="9" type="ORF">IAB27_05795</name>
</gene>
<evidence type="ECO:0000256" key="7">
    <source>
        <dbReference type="RuleBase" id="RU362124"/>
    </source>
</evidence>
<evidence type="ECO:0000256" key="1">
    <source>
        <dbReference type="ARBA" id="ARBA00007788"/>
    </source>
</evidence>
<accession>A0A9D0ZRK5</accession>
<name>A0A9D0ZRK5_9FIRM</name>
<dbReference type="PROSITE" id="PS50943">
    <property type="entry name" value="HTH_CROC1"/>
    <property type="match status" value="1"/>
</dbReference>
<dbReference type="NCBIfam" id="TIGR02937">
    <property type="entry name" value="sigma70-ECF"/>
    <property type="match status" value="1"/>
</dbReference>
<evidence type="ECO:0000256" key="5">
    <source>
        <dbReference type="ARBA" id="ARBA00023125"/>
    </source>
</evidence>
<dbReference type="SUPFAM" id="SSF88946">
    <property type="entry name" value="Sigma2 domain of RNA polymerase sigma factors"/>
    <property type="match status" value="1"/>
</dbReference>
<dbReference type="InterPro" id="IPR007627">
    <property type="entry name" value="RNA_pol_sigma70_r2"/>
</dbReference>
<dbReference type="GO" id="GO:0003677">
    <property type="term" value="F:DNA binding"/>
    <property type="evidence" value="ECO:0007669"/>
    <property type="project" value="UniProtKB-KW"/>
</dbReference>
<dbReference type="Gene3D" id="1.10.10.10">
    <property type="entry name" value="Winged helix-like DNA-binding domain superfamily/Winged helix DNA-binding domain"/>
    <property type="match status" value="1"/>
</dbReference>
<comment type="caution">
    <text evidence="9">The sequence shown here is derived from an EMBL/GenBank/DDBJ whole genome shotgun (WGS) entry which is preliminary data.</text>
</comment>
<keyword evidence="4 7" id="KW-0731">Sigma factor</keyword>
<evidence type="ECO:0000256" key="3">
    <source>
        <dbReference type="ARBA" id="ARBA00023015"/>
    </source>
</evidence>
<evidence type="ECO:0000256" key="4">
    <source>
        <dbReference type="ARBA" id="ARBA00023082"/>
    </source>
</evidence>
<dbReference type="Proteomes" id="UP000886786">
    <property type="component" value="Unassembled WGS sequence"/>
</dbReference>
<dbReference type="InterPro" id="IPR007630">
    <property type="entry name" value="RNA_pol_sigma70_r4"/>
</dbReference>
<dbReference type="PANTHER" id="PTHR30376">
    <property type="entry name" value="SIGMA FACTOR RPOH HEAT SHOCK RELATED"/>
    <property type="match status" value="1"/>
</dbReference>
<evidence type="ECO:0000259" key="8">
    <source>
        <dbReference type="PROSITE" id="PS50943"/>
    </source>
</evidence>
<dbReference type="GO" id="GO:0006352">
    <property type="term" value="P:DNA-templated transcription initiation"/>
    <property type="evidence" value="ECO:0007669"/>
    <property type="project" value="InterPro"/>
</dbReference>
<keyword evidence="2" id="KW-0749">Sporulation</keyword>
<proteinExistence type="inferred from homology"/>
<dbReference type="SUPFAM" id="SSF88659">
    <property type="entry name" value="Sigma3 and sigma4 domains of RNA polymerase sigma factors"/>
    <property type="match status" value="1"/>
</dbReference>
<organism evidence="9 10">
    <name type="scientific">Candidatus Coprosoma intestinipullorum</name>
    <dbReference type="NCBI Taxonomy" id="2840752"/>
    <lineage>
        <taxon>Bacteria</taxon>
        <taxon>Bacillati</taxon>
        <taxon>Bacillota</taxon>
        <taxon>Bacillota incertae sedis</taxon>
        <taxon>Candidatus Coprosoma</taxon>
    </lineage>
</organism>
<dbReference type="InterPro" id="IPR014284">
    <property type="entry name" value="RNA_pol_sigma-70_dom"/>
</dbReference>
<keyword evidence="3 7" id="KW-0805">Transcription regulation</keyword>
<dbReference type="InterPro" id="IPR001387">
    <property type="entry name" value="Cro/C1-type_HTH"/>
</dbReference>
<dbReference type="Pfam" id="PF04545">
    <property type="entry name" value="Sigma70_r4"/>
    <property type="match status" value="1"/>
</dbReference>
<dbReference type="InterPro" id="IPR013324">
    <property type="entry name" value="RNA_pol_sigma_r3/r4-like"/>
</dbReference>
<dbReference type="PROSITE" id="PS00715">
    <property type="entry name" value="SIGMA70_1"/>
    <property type="match status" value="1"/>
</dbReference>
<dbReference type="GO" id="GO:0030435">
    <property type="term" value="P:sporulation resulting in formation of a cellular spore"/>
    <property type="evidence" value="ECO:0007669"/>
    <property type="project" value="UniProtKB-KW"/>
</dbReference>
<keyword evidence="5 7" id="KW-0238">DNA-binding</keyword>
<keyword evidence="6 7" id="KW-0804">Transcription</keyword>
<protein>
    <recommendedName>
        <fullName evidence="7">RNA polymerase sigma factor</fullName>
    </recommendedName>
</protein>
<comment type="similarity">
    <text evidence="1 7">Belongs to the sigma-70 factor family.</text>
</comment>
<dbReference type="EMBL" id="DVFV01000100">
    <property type="protein sequence ID" value="HIQ91116.1"/>
    <property type="molecule type" value="Genomic_DNA"/>
</dbReference>
<dbReference type="Gene3D" id="1.20.120.1810">
    <property type="match status" value="1"/>
</dbReference>
<dbReference type="PRINTS" id="PR00046">
    <property type="entry name" value="SIGMA70FCT"/>
</dbReference>
<dbReference type="GO" id="GO:0016987">
    <property type="term" value="F:sigma factor activity"/>
    <property type="evidence" value="ECO:0007669"/>
    <property type="project" value="UniProtKB-KW"/>
</dbReference>
<evidence type="ECO:0000313" key="10">
    <source>
        <dbReference type="Proteomes" id="UP000886786"/>
    </source>
</evidence>
<comment type="function">
    <text evidence="7">Sigma factors are initiation factors that promote the attachment of RNA polymerase to specific initiation sites and are then released.</text>
</comment>
<dbReference type="InterPro" id="IPR050813">
    <property type="entry name" value="Sigma-70_Factor"/>
</dbReference>
<feature type="domain" description="HTH cro/C1-type" evidence="8">
    <location>
        <begin position="196"/>
        <end position="217"/>
    </location>
</feature>
<dbReference type="CDD" id="cd06171">
    <property type="entry name" value="Sigma70_r4"/>
    <property type="match status" value="1"/>
</dbReference>
<evidence type="ECO:0000256" key="6">
    <source>
        <dbReference type="ARBA" id="ARBA00023163"/>
    </source>
</evidence>
<dbReference type="NCBIfam" id="NF004471">
    <property type="entry name" value="PRK05803.1"/>
    <property type="match status" value="1"/>
</dbReference>
<dbReference type="PROSITE" id="PS00716">
    <property type="entry name" value="SIGMA70_2"/>
    <property type="match status" value="1"/>
</dbReference>
<dbReference type="Pfam" id="PF04542">
    <property type="entry name" value="Sigma70_r2"/>
    <property type="match status" value="1"/>
</dbReference>